<reference evidence="3 4" key="1">
    <citation type="journal article" date="2022" name="Int. J. Syst. Evol. Microbiol.">
        <title>Noviherbaspirillum aridicola sp. nov., isolated from an arid soil in Pakistan.</title>
        <authorList>
            <person name="Khan I.U."/>
            <person name="Saqib M."/>
            <person name="Amin A."/>
            <person name="Hussain F."/>
            <person name="Li L."/>
            <person name="Liu Y.H."/>
            <person name="Fang B.Z."/>
            <person name="Ahmed I."/>
            <person name="Li W.J."/>
        </authorList>
    </citation>
    <scope>NUCLEOTIDE SEQUENCE [LARGE SCALE GENOMIC DNA]</scope>
    <source>
        <strain evidence="3 4">NCCP-691</strain>
    </source>
</reference>
<comment type="caution">
    <text evidence="3">The sequence shown here is derived from an EMBL/GenBank/DDBJ whole genome shotgun (WGS) entry which is preliminary data.</text>
</comment>
<dbReference type="Proteomes" id="UP000887222">
    <property type="component" value="Unassembled WGS sequence"/>
</dbReference>
<feature type="transmembrane region" description="Helical" evidence="1">
    <location>
        <begin position="37"/>
        <end position="55"/>
    </location>
</feature>
<proteinExistence type="predicted"/>
<evidence type="ECO:0000256" key="1">
    <source>
        <dbReference type="SAM" id="Phobius"/>
    </source>
</evidence>
<keyword evidence="1" id="KW-0812">Transmembrane</keyword>
<keyword evidence="1" id="KW-0472">Membrane</keyword>
<feature type="domain" description="SPW repeat-containing integral membrane" evidence="2">
    <location>
        <begin position="6"/>
        <end position="102"/>
    </location>
</feature>
<feature type="transmembrane region" description="Helical" evidence="1">
    <location>
        <begin position="62"/>
        <end position="82"/>
    </location>
</feature>
<keyword evidence="4" id="KW-1185">Reference proteome</keyword>
<dbReference type="RefSeq" id="WP_220810346.1">
    <property type="nucleotide sequence ID" value="NZ_BPMK01000022.1"/>
</dbReference>
<name>A0ABQ4QA51_9BURK</name>
<gene>
    <name evidence="3" type="ORF">NCCP691_39500</name>
</gene>
<accession>A0ABQ4QA51</accession>
<organism evidence="3 4">
    <name type="scientific">Noviherbaspirillum aridicola</name>
    <dbReference type="NCBI Taxonomy" id="2849687"/>
    <lineage>
        <taxon>Bacteria</taxon>
        <taxon>Pseudomonadati</taxon>
        <taxon>Pseudomonadota</taxon>
        <taxon>Betaproteobacteria</taxon>
        <taxon>Burkholderiales</taxon>
        <taxon>Oxalobacteraceae</taxon>
        <taxon>Noviherbaspirillum</taxon>
    </lineage>
</organism>
<evidence type="ECO:0000313" key="4">
    <source>
        <dbReference type="Proteomes" id="UP000887222"/>
    </source>
</evidence>
<evidence type="ECO:0000259" key="2">
    <source>
        <dbReference type="Pfam" id="PF03779"/>
    </source>
</evidence>
<dbReference type="Pfam" id="PF03779">
    <property type="entry name" value="SPW"/>
    <property type="match status" value="1"/>
</dbReference>
<evidence type="ECO:0000313" key="3">
    <source>
        <dbReference type="EMBL" id="GIZ53936.1"/>
    </source>
</evidence>
<sequence>MKTRYWHDWLNLLLGAWLFVSPWALNFTDELPRAATNAWIVGAAIALIAAAALYVPKAWEEILNFLLGAWAIASPWLLGFAGNATATNSTLATGILVAVLALWAAFRSGAVDHWRHGRHA</sequence>
<feature type="transmembrane region" description="Helical" evidence="1">
    <location>
        <begin position="88"/>
        <end position="106"/>
    </location>
</feature>
<dbReference type="InterPro" id="IPR005530">
    <property type="entry name" value="SPW"/>
</dbReference>
<feature type="transmembrane region" description="Helical" evidence="1">
    <location>
        <begin position="9"/>
        <end position="25"/>
    </location>
</feature>
<protein>
    <recommendedName>
        <fullName evidence="2">SPW repeat-containing integral membrane domain-containing protein</fullName>
    </recommendedName>
</protein>
<keyword evidence="1" id="KW-1133">Transmembrane helix</keyword>
<dbReference type="EMBL" id="BPMK01000022">
    <property type="protein sequence ID" value="GIZ53936.1"/>
    <property type="molecule type" value="Genomic_DNA"/>
</dbReference>